<evidence type="ECO:0000256" key="1">
    <source>
        <dbReference type="SAM" id="Coils"/>
    </source>
</evidence>
<keyword evidence="3" id="KW-1185">Reference proteome</keyword>
<dbReference type="AlphaFoldDB" id="A0A8H5C0Q2"/>
<comment type="caution">
    <text evidence="2">The sequence shown here is derived from an EMBL/GenBank/DDBJ whole genome shotgun (WGS) entry which is preliminary data.</text>
</comment>
<sequence>MRPLDSGHDWVVSPVHLSDLPNLAVGNHASVHRQIGGEDVLDDALDVFAGPAEHLGGPKVARALPLRSVRVYQVAERIGIGLGQHEVSTSGKHDFSAHTSSISLSGASAVAAAESNLLSAWFRLALGPLQTTSTSNFNEVDFYFLLFNLERKLGLWEGNMDSPFTPLLNTNYAPSKREIYQINELVEVQKASLEETKRKIQALNQQQKAQEQFIAEHTALTTPARRIDADILSVAFFTCLEDHKWRSSYRGNRHPIVLLTHELALGLPSLWNTIRVETPYYNSPTLATQRFLDGNDFSDRAMECRNIWAKHKSDWQDRLAIAIDQAVVCLNRSAGCSLSLTFNCFDNPGADFQEGVSRLVELISQTSSRWEVVHFNFHWTNSAASACLRLLNPAPQAVNPLARVHVSLDFSDKSEPAQSELAWKRATILATSSIRTLKLARTCLNLAHEPITWASLTSIYIGSTWIDQGLTHTTNRIAMDSRPRTRLKYCEEFLGVHATILPSGFASSLSLPRLRTLSAFSTTGERQDRDANGLVEWITRFGEQLTDVTFNYSSVDHSTLLYCLGHLPNIHSLRLADIYGTYDPADRNAPPRGLPKAFGTTTLARLTPEFDSEGNLATGSLCPKLERLRCRLEAWDFSKEWKRP</sequence>
<protein>
    <submittedName>
        <fullName evidence="2">Uncharacterized protein</fullName>
    </submittedName>
</protein>
<name>A0A8H5C0Q2_9AGAR</name>
<evidence type="ECO:0000313" key="2">
    <source>
        <dbReference type="EMBL" id="KAF5332709.1"/>
    </source>
</evidence>
<organism evidence="2 3">
    <name type="scientific">Ephemerocybe angulata</name>
    <dbReference type="NCBI Taxonomy" id="980116"/>
    <lineage>
        <taxon>Eukaryota</taxon>
        <taxon>Fungi</taxon>
        <taxon>Dikarya</taxon>
        <taxon>Basidiomycota</taxon>
        <taxon>Agaricomycotina</taxon>
        <taxon>Agaricomycetes</taxon>
        <taxon>Agaricomycetidae</taxon>
        <taxon>Agaricales</taxon>
        <taxon>Agaricineae</taxon>
        <taxon>Psathyrellaceae</taxon>
        <taxon>Ephemerocybe</taxon>
    </lineage>
</organism>
<feature type="coiled-coil region" evidence="1">
    <location>
        <begin position="186"/>
        <end position="213"/>
    </location>
</feature>
<dbReference type="EMBL" id="JAACJK010000110">
    <property type="protein sequence ID" value="KAF5332709.1"/>
    <property type="molecule type" value="Genomic_DNA"/>
</dbReference>
<keyword evidence="1" id="KW-0175">Coiled coil</keyword>
<proteinExistence type="predicted"/>
<evidence type="ECO:0000313" key="3">
    <source>
        <dbReference type="Proteomes" id="UP000541558"/>
    </source>
</evidence>
<dbReference type="Proteomes" id="UP000541558">
    <property type="component" value="Unassembled WGS sequence"/>
</dbReference>
<reference evidence="2 3" key="1">
    <citation type="journal article" date="2020" name="ISME J.">
        <title>Uncovering the hidden diversity of litter-decomposition mechanisms in mushroom-forming fungi.</title>
        <authorList>
            <person name="Floudas D."/>
            <person name="Bentzer J."/>
            <person name="Ahren D."/>
            <person name="Johansson T."/>
            <person name="Persson P."/>
            <person name="Tunlid A."/>
        </authorList>
    </citation>
    <scope>NUCLEOTIDE SEQUENCE [LARGE SCALE GENOMIC DNA]</scope>
    <source>
        <strain evidence="2 3">CBS 175.51</strain>
    </source>
</reference>
<dbReference type="OrthoDB" id="3053562at2759"/>
<gene>
    <name evidence="2" type="ORF">D9611_005414</name>
</gene>
<accession>A0A8H5C0Q2</accession>